<feature type="transmembrane region" description="Helical" evidence="1">
    <location>
        <begin position="143"/>
        <end position="166"/>
    </location>
</feature>
<protein>
    <submittedName>
        <fullName evidence="2">Uncharacterized protein</fullName>
    </submittedName>
</protein>
<comment type="caution">
    <text evidence="2">The sequence shown here is derived from an EMBL/GenBank/DDBJ whole genome shotgun (WGS) entry which is preliminary data.</text>
</comment>
<feature type="transmembrane region" description="Helical" evidence="1">
    <location>
        <begin position="77"/>
        <end position="97"/>
    </location>
</feature>
<dbReference type="eggNOG" id="arCOG06802">
    <property type="taxonomic scope" value="Archaea"/>
</dbReference>
<feature type="transmembrane region" description="Helical" evidence="1">
    <location>
        <begin position="210"/>
        <end position="234"/>
    </location>
</feature>
<dbReference type="PATRIC" id="fig|1210908.3.peg.3152"/>
<keyword evidence="1" id="KW-0812">Transmembrane</keyword>
<dbReference type="Proteomes" id="UP000007813">
    <property type="component" value="Unassembled WGS sequence"/>
</dbReference>
<feature type="transmembrane region" description="Helical" evidence="1">
    <location>
        <begin position="103"/>
        <end position="123"/>
    </location>
</feature>
<name>J3JDY2_9EURY</name>
<sequence length="290" mass="30948">MTERRVSVPRPYVVASVTSLVLAVVASGVGLLVPGVYRDAAVLLPQLRGQDLLTLVVACPALVVSLYAAVRGSVRGYVAWIGVTGYLLYTYATYAFMTAFNELYLVYVALFALTFYTFVGGVVRLDATLVKRALDGHSVTAYVWFQTVVAVAVGLLWTVDVVTAILAGARPTVLAGTGLPTPVVQSLDLAVLVPAFGLSAYWLRRRRPWGYVLTGVLLVKSATLGLAVLAMAVLQMSDGQSVALPMLVVFGAVSGLALVLTGRFVLALEPSVQRVERSHVSRSESESKVR</sequence>
<evidence type="ECO:0000313" key="2">
    <source>
        <dbReference type="EMBL" id="EJN57886.1"/>
    </source>
</evidence>
<feature type="transmembrane region" description="Helical" evidence="1">
    <location>
        <begin position="186"/>
        <end position="203"/>
    </location>
</feature>
<organism evidence="2 3">
    <name type="scientific">Halogranum salarium B-1</name>
    <dbReference type="NCBI Taxonomy" id="1210908"/>
    <lineage>
        <taxon>Archaea</taxon>
        <taxon>Methanobacteriati</taxon>
        <taxon>Methanobacteriota</taxon>
        <taxon>Stenosarchaea group</taxon>
        <taxon>Halobacteria</taxon>
        <taxon>Halobacteriales</taxon>
        <taxon>Haloferacaceae</taxon>
    </lineage>
</organism>
<evidence type="ECO:0000313" key="3">
    <source>
        <dbReference type="Proteomes" id="UP000007813"/>
    </source>
</evidence>
<dbReference type="AlphaFoldDB" id="J3JDY2"/>
<gene>
    <name evidence="2" type="ORF">HSB1_33030</name>
</gene>
<keyword evidence="1" id="KW-1133">Transmembrane helix</keyword>
<feature type="transmembrane region" description="Helical" evidence="1">
    <location>
        <begin position="246"/>
        <end position="268"/>
    </location>
</feature>
<dbReference type="RefSeq" id="WP_009376488.1">
    <property type="nucleotide sequence ID" value="NZ_ALJD01000009.1"/>
</dbReference>
<proteinExistence type="predicted"/>
<accession>J3JDY2</accession>
<evidence type="ECO:0000256" key="1">
    <source>
        <dbReference type="SAM" id="Phobius"/>
    </source>
</evidence>
<dbReference type="EMBL" id="ALJD01000009">
    <property type="protein sequence ID" value="EJN57886.1"/>
    <property type="molecule type" value="Genomic_DNA"/>
</dbReference>
<feature type="transmembrane region" description="Helical" evidence="1">
    <location>
        <begin position="52"/>
        <end position="70"/>
    </location>
</feature>
<reference evidence="2 3" key="1">
    <citation type="journal article" date="2012" name="J. Bacteriol.">
        <title>Draft Genome Sequence of the Extremely Halophilic Archaeon Halogranum salarium B-1T.</title>
        <authorList>
            <person name="Kim K.K."/>
            <person name="Lee K.C."/>
            <person name="Lee J.S."/>
        </authorList>
    </citation>
    <scope>NUCLEOTIDE SEQUENCE [LARGE SCALE GENOMIC DNA]</scope>
    <source>
        <strain evidence="2 3">B-1</strain>
    </source>
</reference>
<dbReference type="OrthoDB" id="270404at2157"/>
<keyword evidence="1" id="KW-0472">Membrane</keyword>
<feature type="transmembrane region" description="Helical" evidence="1">
    <location>
        <begin position="12"/>
        <end position="32"/>
    </location>
</feature>